<evidence type="ECO:0000259" key="9">
    <source>
        <dbReference type="PROSITE" id="PS50850"/>
    </source>
</evidence>
<dbReference type="Proteomes" id="UP000703590">
    <property type="component" value="Unassembled WGS sequence"/>
</dbReference>
<protein>
    <submittedName>
        <fullName evidence="10">MFS transporter</fullName>
    </submittedName>
</protein>
<evidence type="ECO:0000256" key="8">
    <source>
        <dbReference type="SAM" id="Phobius"/>
    </source>
</evidence>
<evidence type="ECO:0000256" key="7">
    <source>
        <dbReference type="SAM" id="MobiDB-lite"/>
    </source>
</evidence>
<proteinExistence type="predicted"/>
<evidence type="ECO:0000256" key="3">
    <source>
        <dbReference type="ARBA" id="ARBA00022475"/>
    </source>
</evidence>
<dbReference type="Gene3D" id="1.20.1250.20">
    <property type="entry name" value="MFS general substrate transporter like domains"/>
    <property type="match status" value="2"/>
</dbReference>
<dbReference type="PANTHER" id="PTHR23521:SF2">
    <property type="entry name" value="TRANSPORTER MFS SUPERFAMILY"/>
    <property type="match status" value="1"/>
</dbReference>
<evidence type="ECO:0000256" key="1">
    <source>
        <dbReference type="ARBA" id="ARBA00004651"/>
    </source>
</evidence>
<dbReference type="RefSeq" id="WP_205459588.1">
    <property type="nucleotide sequence ID" value="NZ_JAFHKK010000022.1"/>
</dbReference>
<feature type="transmembrane region" description="Helical" evidence="8">
    <location>
        <begin position="156"/>
        <end position="177"/>
    </location>
</feature>
<accession>A0ABS2WTQ2</accession>
<dbReference type="InterPro" id="IPR020846">
    <property type="entry name" value="MFS_dom"/>
</dbReference>
<reference evidence="10 11" key="2">
    <citation type="submission" date="2021-02" db="EMBL/GenBank/DDBJ databases">
        <title>Sulfurospirillum tamanensis sp. nov.</title>
        <authorList>
            <person name="Frolova A."/>
            <person name="Merkel A."/>
            <person name="Slobodkin A."/>
        </authorList>
    </citation>
    <scope>NUCLEOTIDE SEQUENCE [LARGE SCALE GENOMIC DNA]</scope>
    <source>
        <strain evidence="10 11">T05b</strain>
    </source>
</reference>
<dbReference type="InterPro" id="IPR011701">
    <property type="entry name" value="MFS"/>
</dbReference>
<evidence type="ECO:0000256" key="2">
    <source>
        <dbReference type="ARBA" id="ARBA00022448"/>
    </source>
</evidence>
<dbReference type="SUPFAM" id="SSF103473">
    <property type="entry name" value="MFS general substrate transporter"/>
    <property type="match status" value="1"/>
</dbReference>
<feature type="region of interest" description="Disordered" evidence="7">
    <location>
        <begin position="393"/>
        <end position="439"/>
    </location>
</feature>
<reference evidence="11" key="1">
    <citation type="submission" date="2021-02" db="EMBL/GenBank/DDBJ databases">
        <title>Sulfurospirillum tamanensis sp. nov.</title>
        <authorList>
            <person name="Merkel A.Y."/>
        </authorList>
    </citation>
    <scope>NUCLEOTIDE SEQUENCE [LARGE SCALE GENOMIC DNA]</scope>
    <source>
        <strain evidence="11">T05b</strain>
    </source>
</reference>
<feature type="transmembrane region" description="Helical" evidence="8">
    <location>
        <begin position="264"/>
        <end position="283"/>
    </location>
</feature>
<keyword evidence="2" id="KW-0813">Transport</keyword>
<feature type="transmembrane region" description="Helical" evidence="8">
    <location>
        <begin position="289"/>
        <end position="307"/>
    </location>
</feature>
<keyword evidence="5 8" id="KW-1133">Transmembrane helix</keyword>
<dbReference type="Pfam" id="PF07690">
    <property type="entry name" value="MFS_1"/>
    <property type="match status" value="1"/>
</dbReference>
<evidence type="ECO:0000313" key="11">
    <source>
        <dbReference type="Proteomes" id="UP000703590"/>
    </source>
</evidence>
<feature type="transmembrane region" description="Helical" evidence="8">
    <location>
        <begin position="328"/>
        <end position="346"/>
    </location>
</feature>
<dbReference type="CDD" id="cd17477">
    <property type="entry name" value="MFS_YcaD_like"/>
    <property type="match status" value="1"/>
</dbReference>
<reference evidence="10 11" key="3">
    <citation type="submission" date="2021-02" db="EMBL/GenBank/DDBJ databases">
        <authorList>
            <person name="Merkel A.Y."/>
        </authorList>
    </citation>
    <scope>NUCLEOTIDE SEQUENCE [LARGE SCALE GENOMIC DNA]</scope>
    <source>
        <strain evidence="10 11">T05b</strain>
    </source>
</reference>
<keyword evidence="4 8" id="KW-0812">Transmembrane</keyword>
<feature type="transmembrane region" description="Helical" evidence="8">
    <location>
        <begin position="131"/>
        <end position="150"/>
    </location>
</feature>
<feature type="domain" description="Major facilitator superfamily (MFS) profile" evidence="9">
    <location>
        <begin position="199"/>
        <end position="439"/>
    </location>
</feature>
<evidence type="ECO:0000256" key="6">
    <source>
        <dbReference type="ARBA" id="ARBA00023136"/>
    </source>
</evidence>
<evidence type="ECO:0000313" key="10">
    <source>
        <dbReference type="EMBL" id="MBN2965041.1"/>
    </source>
</evidence>
<comment type="subcellular location">
    <subcellularLocation>
        <location evidence="1">Cell membrane</location>
        <topology evidence="1">Multi-pass membrane protein</topology>
    </subcellularLocation>
</comment>
<organism evidence="10 11">
    <name type="scientific">Sulfurospirillum tamanense</name>
    <dbReference type="NCBI Taxonomy" id="2813362"/>
    <lineage>
        <taxon>Bacteria</taxon>
        <taxon>Pseudomonadati</taxon>
        <taxon>Campylobacterota</taxon>
        <taxon>Epsilonproteobacteria</taxon>
        <taxon>Campylobacterales</taxon>
        <taxon>Sulfurospirillaceae</taxon>
        <taxon>Sulfurospirillum</taxon>
    </lineage>
</organism>
<evidence type="ECO:0000256" key="5">
    <source>
        <dbReference type="ARBA" id="ARBA00022989"/>
    </source>
</evidence>
<sequence>MRSIVFPISSLFFAIALMCVGYGLLMSLVGIRLQEFGNSDFVTGLVNASFFFGAILSSLSALKVISSVGHIRSFGVFAALLTFASLGHILTQNPLIWALFRALAGYSFYSMLLIIESWINEKTGSGDRSKVLSIYTVVFYLATSSGQLMLQVEDATGLLLFVLASMFIVLSLIPIAMTKIQEPHLHKVDRMSVPQLYGIAKLALVASFAGGILVGGFFTMAPVYAKNMGLSNASISMFMSIALLGALLSQWPIGWISDRLGRKIAILGVGFMSLVASLLLWIFDGQLLFLGAFLLGISIFAIYPLSLARANDTTDVEVSAVEISRTLLMTYGIGSFLAPVLIGASMNFLGNGGMFLLFSGVSLALCGYTLLRDKVPFEERSIYVPVPSASGDILPEFDPRQDEEWVQEQKEHIAEESWNSLGNEESTDRETPDNSHNPL</sequence>
<dbReference type="EMBL" id="JAFHKK010000022">
    <property type="protein sequence ID" value="MBN2965041.1"/>
    <property type="molecule type" value="Genomic_DNA"/>
</dbReference>
<feature type="compositionally biased region" description="Basic and acidic residues" evidence="7">
    <location>
        <begin position="397"/>
        <end position="415"/>
    </location>
</feature>
<dbReference type="PROSITE" id="PS00216">
    <property type="entry name" value="SUGAR_TRANSPORT_1"/>
    <property type="match status" value="1"/>
</dbReference>
<feature type="transmembrane region" description="Helical" evidence="8">
    <location>
        <begin position="96"/>
        <end position="119"/>
    </location>
</feature>
<feature type="transmembrane region" description="Helical" evidence="8">
    <location>
        <begin position="352"/>
        <end position="371"/>
    </location>
</feature>
<dbReference type="InterPro" id="IPR047200">
    <property type="entry name" value="MFS_YcaD-like"/>
</dbReference>
<dbReference type="PROSITE" id="PS50850">
    <property type="entry name" value="MFS"/>
    <property type="match status" value="1"/>
</dbReference>
<keyword evidence="6 8" id="KW-0472">Membrane</keyword>
<feature type="transmembrane region" description="Helical" evidence="8">
    <location>
        <begin position="198"/>
        <end position="221"/>
    </location>
</feature>
<dbReference type="PANTHER" id="PTHR23521">
    <property type="entry name" value="TRANSPORTER MFS SUPERFAMILY"/>
    <property type="match status" value="1"/>
</dbReference>
<feature type="transmembrane region" description="Helical" evidence="8">
    <location>
        <begin position="12"/>
        <end position="33"/>
    </location>
</feature>
<keyword evidence="3" id="KW-1003">Cell membrane</keyword>
<evidence type="ECO:0000256" key="4">
    <source>
        <dbReference type="ARBA" id="ARBA00022692"/>
    </source>
</evidence>
<gene>
    <name evidence="10" type="ORF">JWV37_09635</name>
</gene>
<dbReference type="InterPro" id="IPR005829">
    <property type="entry name" value="Sugar_transporter_CS"/>
</dbReference>
<comment type="caution">
    <text evidence="10">The sequence shown here is derived from an EMBL/GenBank/DDBJ whole genome shotgun (WGS) entry which is preliminary data.</text>
</comment>
<feature type="transmembrane region" description="Helical" evidence="8">
    <location>
        <begin position="233"/>
        <end position="252"/>
    </location>
</feature>
<keyword evidence="11" id="KW-1185">Reference proteome</keyword>
<feature type="transmembrane region" description="Helical" evidence="8">
    <location>
        <begin position="74"/>
        <end position="90"/>
    </location>
</feature>
<dbReference type="InterPro" id="IPR036259">
    <property type="entry name" value="MFS_trans_sf"/>
</dbReference>
<name>A0ABS2WTQ2_9BACT</name>
<feature type="transmembrane region" description="Helical" evidence="8">
    <location>
        <begin position="45"/>
        <end position="62"/>
    </location>
</feature>